<organism evidence="4 5">
    <name type="scientific">Parafrankia colletiae</name>
    <dbReference type="NCBI Taxonomy" id="573497"/>
    <lineage>
        <taxon>Bacteria</taxon>
        <taxon>Bacillati</taxon>
        <taxon>Actinomycetota</taxon>
        <taxon>Actinomycetes</taxon>
        <taxon>Frankiales</taxon>
        <taxon>Frankiaceae</taxon>
        <taxon>Parafrankia</taxon>
    </lineage>
</organism>
<dbReference type="Pfam" id="PF08719">
    <property type="entry name" value="NADAR"/>
    <property type="match status" value="1"/>
</dbReference>
<reference evidence="5" key="1">
    <citation type="submission" date="2016-07" db="EMBL/GenBank/DDBJ databases">
        <title>Sequence Frankia sp. strain CcI1.17.</title>
        <authorList>
            <person name="Ghodhbane-Gtari F."/>
            <person name="Swanson E."/>
            <person name="Gueddou A."/>
            <person name="Morris K."/>
            <person name="Hezbri K."/>
            <person name="Ktari A."/>
            <person name="Nouioui I."/>
            <person name="Abebe-Akele F."/>
            <person name="Simpson S."/>
            <person name="Thomas K."/>
            <person name="Gtari M."/>
            <person name="Tisa L.S."/>
            <person name="Hurst S."/>
        </authorList>
    </citation>
    <scope>NUCLEOTIDE SEQUENCE [LARGE SCALE GENOMIC DNA]</scope>
    <source>
        <strain evidence="5">Cc1.17</strain>
    </source>
</reference>
<evidence type="ECO:0000313" key="4">
    <source>
        <dbReference type="EMBL" id="OHV33174.1"/>
    </source>
</evidence>
<dbReference type="Proteomes" id="UP000179627">
    <property type="component" value="Unassembled WGS sequence"/>
</dbReference>
<dbReference type="OrthoDB" id="67297at2"/>
<sequence>MPGIDEWPRSVDELRRWEQTGALPKFLFFWGHRPPSSGGVGKGCLSQWWPADFTVDDRTYRSAEHFMMEQKARLFGDETAAERVLAAASPGEAKTLGRQVRDFDEEIWASRRYDIVVRGSFAKFSQDPALREYLVGTSRRTLVEASPLDRVWGIGIAADDERAGRPSAWPGLNLLGFALMEVRGLLAASAPAAAF</sequence>
<dbReference type="InterPro" id="IPR037238">
    <property type="entry name" value="YbiA-like_sf"/>
</dbReference>
<dbReference type="SUPFAM" id="SSF143990">
    <property type="entry name" value="YbiA-like"/>
    <property type="match status" value="1"/>
</dbReference>
<dbReference type="NCBIfam" id="TIGR02464">
    <property type="entry name" value="ribofla_fusion"/>
    <property type="match status" value="1"/>
</dbReference>
<comment type="catalytic activity">
    <reaction evidence="1">
        <text>5-amino-6-(5-phospho-D-ribosylamino)uracil + H2O = 5,6-diaminouracil + D-ribose 5-phosphate</text>
        <dbReference type="Rhea" id="RHEA:55020"/>
        <dbReference type="ChEBI" id="CHEBI:15377"/>
        <dbReference type="ChEBI" id="CHEBI:46252"/>
        <dbReference type="ChEBI" id="CHEBI:58453"/>
        <dbReference type="ChEBI" id="CHEBI:78346"/>
    </reaction>
</comment>
<evidence type="ECO:0000256" key="2">
    <source>
        <dbReference type="ARBA" id="ARBA00000751"/>
    </source>
</evidence>
<proteinExistence type="predicted"/>
<dbReference type="InterPro" id="IPR012816">
    <property type="entry name" value="NADAR"/>
</dbReference>
<comment type="caution">
    <text evidence="4">The sequence shown here is derived from an EMBL/GenBank/DDBJ whole genome shotgun (WGS) entry which is preliminary data.</text>
</comment>
<dbReference type="AlphaFoldDB" id="A0A1S1QLJ5"/>
<comment type="catalytic activity">
    <reaction evidence="2">
        <text>2,5-diamino-6-hydroxy-4-(5-phosphoribosylamino)-pyrimidine + H2O = 2,5,6-triamino-4-hydroxypyrimidine + D-ribose 5-phosphate</text>
        <dbReference type="Rhea" id="RHEA:23436"/>
        <dbReference type="ChEBI" id="CHEBI:15377"/>
        <dbReference type="ChEBI" id="CHEBI:58614"/>
        <dbReference type="ChEBI" id="CHEBI:78346"/>
        <dbReference type="ChEBI" id="CHEBI:137796"/>
    </reaction>
</comment>
<dbReference type="Gene3D" id="1.10.357.40">
    <property type="entry name" value="YbiA-like"/>
    <property type="match status" value="1"/>
</dbReference>
<dbReference type="RefSeq" id="WP_071087353.1">
    <property type="nucleotide sequence ID" value="NZ_MBLM01000134.1"/>
</dbReference>
<dbReference type="EMBL" id="MBLM01000134">
    <property type="protein sequence ID" value="OHV33174.1"/>
    <property type="molecule type" value="Genomic_DNA"/>
</dbReference>
<protein>
    <recommendedName>
        <fullName evidence="3">NADAR domain-containing protein</fullName>
    </recommendedName>
</protein>
<dbReference type="CDD" id="cd15457">
    <property type="entry name" value="NADAR"/>
    <property type="match status" value="1"/>
</dbReference>
<evidence type="ECO:0000313" key="5">
    <source>
        <dbReference type="Proteomes" id="UP000179627"/>
    </source>
</evidence>
<keyword evidence="5" id="KW-1185">Reference proteome</keyword>
<feature type="domain" description="NADAR" evidence="3">
    <location>
        <begin position="28"/>
        <end position="186"/>
    </location>
</feature>
<accession>A0A1S1QLJ5</accession>
<name>A0A1S1QLJ5_9ACTN</name>
<evidence type="ECO:0000256" key="1">
    <source>
        <dbReference type="ARBA" id="ARBA00000022"/>
    </source>
</evidence>
<gene>
    <name evidence="4" type="ORF">CC117_23665</name>
</gene>
<evidence type="ECO:0000259" key="3">
    <source>
        <dbReference type="Pfam" id="PF08719"/>
    </source>
</evidence>